<dbReference type="InterPro" id="IPR056820">
    <property type="entry name" value="TEN_TTR-like"/>
</dbReference>
<dbReference type="Pfam" id="PF25020">
    <property type="entry name" value="TTR_TEN1-4"/>
    <property type="match status" value="1"/>
</dbReference>
<evidence type="ECO:0000256" key="1">
    <source>
        <dbReference type="ARBA" id="ARBA00004167"/>
    </source>
</evidence>
<dbReference type="PROSITE" id="PS01186">
    <property type="entry name" value="EGF_2"/>
    <property type="match status" value="3"/>
</dbReference>
<dbReference type="PROSITE" id="PS50026">
    <property type="entry name" value="EGF_3"/>
    <property type="match status" value="1"/>
</dbReference>
<feature type="region of interest" description="Disordered" evidence="12">
    <location>
        <begin position="161"/>
        <end position="250"/>
    </location>
</feature>
<dbReference type="Pfam" id="PF23093">
    <property type="entry name" value="GBD_Tenm3"/>
    <property type="match status" value="1"/>
</dbReference>
<feature type="compositionally biased region" description="Polar residues" evidence="12">
    <location>
        <begin position="89"/>
        <end position="101"/>
    </location>
</feature>
<dbReference type="Pfam" id="PF23538">
    <property type="entry name" value="Teneurin_ABD"/>
    <property type="match status" value="1"/>
</dbReference>
<keyword evidence="4" id="KW-1003">Cell membrane</keyword>
<name>A0A9W3B220_BIOGL</name>
<dbReference type="InterPro" id="IPR011042">
    <property type="entry name" value="6-blade_b-propeller_TolB-like"/>
</dbReference>
<dbReference type="InterPro" id="IPR057629">
    <property type="entry name" value="Teneurin1-4_GBD"/>
</dbReference>
<keyword evidence="5 11" id="KW-0245">EGF-like domain</keyword>
<evidence type="ECO:0000256" key="6">
    <source>
        <dbReference type="ARBA" id="ARBA00022692"/>
    </source>
</evidence>
<evidence type="ECO:0000256" key="9">
    <source>
        <dbReference type="ARBA" id="ARBA00023136"/>
    </source>
</evidence>
<dbReference type="GO" id="GO:0008045">
    <property type="term" value="P:motor neuron axon guidance"/>
    <property type="evidence" value="ECO:0007669"/>
    <property type="project" value="TreeGrafter"/>
</dbReference>
<evidence type="ECO:0000256" key="8">
    <source>
        <dbReference type="ARBA" id="ARBA00022989"/>
    </source>
</evidence>
<feature type="disulfide bond" evidence="11">
    <location>
        <begin position="835"/>
        <end position="844"/>
    </location>
</feature>
<keyword evidence="10 11" id="KW-1015">Disulfide bond</keyword>
<dbReference type="RefSeq" id="XP_055893509.1">
    <property type="nucleotide sequence ID" value="XM_056037534.1"/>
</dbReference>
<feature type="region of interest" description="Disordered" evidence="12">
    <location>
        <begin position="413"/>
        <end position="439"/>
    </location>
</feature>
<dbReference type="SUPFAM" id="SSF63829">
    <property type="entry name" value="Calcium-dependent phosphotriesterase"/>
    <property type="match status" value="1"/>
</dbReference>
<evidence type="ECO:0000256" key="2">
    <source>
        <dbReference type="ARBA" id="ARBA00004236"/>
    </source>
</evidence>
<evidence type="ECO:0000313" key="17">
    <source>
        <dbReference type="RefSeq" id="XP_055893510.1"/>
    </source>
</evidence>
<keyword evidence="9 13" id="KW-0472">Membrane</keyword>
<dbReference type="InterPro" id="IPR000742">
    <property type="entry name" value="EGF"/>
</dbReference>
<sequence>MDMPGAASFTSGSTSGSIRSVRPVAPVQRPSSKRARTKNRGSQTCSSDDDEELHSDDNLRPYEEVKIAHHDKKLTGLGLTPDEHAVSSIMPNTSNSSNLNPRTVCRKYSYDSDGESEAKAPLQGKASLYQHHRPGPQGPHPAHEHVVYDPPWDHINLDQVRSAHRSAQRSAQASESDEDNRHALQRYSQTGTLPMPPPTFPPPPPPPIEDIPQRSPAPVRQRSFGPSVRGNYSDIDFRRQPTFSDGEQDKTMENPYMVQNAIGSAYSMDGQALYQHHHPPMQRSGSVPSGHSHGLDVSDHYISSGHSDTYPYHCPNVGETSVITHSNERQIMAFPQFGAAPSIPPGNYSQDYRYYSKFGSAGSRMHKKLQQRCTWRCTALVLLILCVGLLACTVYFAANSMFMEEKVEKDCSSMSLDHNSPNDQLSHPHNRSLVPSSNSRSDLARYQGLHPSYATTEPAITLQPGRAVRKSVPPGTFWISMLDQRVSGSVKINLTVPGDAMMGIYGRRGMPPTHVQFDFFKVIDGTRVGHRSKRALLGNDYFARDTALVQFLDKGDWFIGVYNDRETYQSVILTAAPHVMDTNCPENCHGNGECRDRQCRCFPGYTGWDCSQGVCPLLCSGNGVYLRGQCMCNQGWKGVECDLRESECAVPNCNSNGHCINGQCVCFQGFQGPDCGIVDCMAPSCSGNGVCLLGTCRCYRGFKGRDCNVEDKINVTQLCFSKSCSGRGLYDVQTERCECGRHFAGLNCETEICRLECIHGKCENQRCVCSSGWAGALCDQLECNHRCEIRGSCNNGTCHCDKGWNGKHCTIDGCPSDCNNHGNCRRFREGWRCECKDGWKGEDCGLAKETSCSDKMDNDHDGLVDCLDPDCCNTLTCTKSAYCQTSPDPKEILLRNNAPAPTASFLDKMRFLIEENSVQIDAPRNSFNESQVSVIRGRVQTSDGTPLIGVRVGVVTQPLYGFTITREEGQFDILVNGGGSVTLEFVRDPFIAQTSSVLVPWNQIITMDTIVMNIESKAHLKPGLSCSNFDNNHDHYLLRPVVLSTWQHTQLGACPDRSTVIPESQVLQESLEIPGTNVHLVYHSSESSGYMSLIMIQMTPSTIPHTLSMVHLRVSVQGVELKKVFEADPNLKYTFAWDRLNAYKQKVYGIVTARVYVGYQYLSCEHIYWETRSATLNGYDMTASHIGGWNLDIHHTYNYQEGILHKGDGTNIYLKEKPKKIINILGSGQKRKLSCESCNGKAMDNSLLSPVALASGLDGSLYVGDYNFIRKLSPLREEIASILQMSKATPYKFYMTVSPVDGRLYISDFMNHKIIRVRTMGPVPDLLDNYEVVAGNGEECTPGEADLCGDGGPAVNARLRYPKGIAINKDGIIYVADGPNIRKITPDGIITTLIGTQDQPREWTPTPCDDILSAEKISLKWPTSLSINPLDDSLHILDLAIVFKLTSDFKLVTVAGRPAHCPPRLSSFLPVGVLSDDEQASNVANHVTLVSPKSITFGPHGDLYIVESDTHHINRVRVVSTDGRIHHFAGAKSKCDCKQEQNCACFNPRETMAAQALFSDPTCVTVTPDGVLHLADVGNLRVFSVVSELPVLRDGAFEVLAPETQELYVFNKNGQHQQTINIHTGQYVYNFTYNVLSSYGKLVTVTDTALNKIAINRTGESHASELILPSGGRCHLTMDNRHRLHRYKSTNNASTVFTYTLNTGLLESKQDSDGLMFFYHYDDTGRLLTIRQPTGQITTLTTDINTTGSIVRVATGTSHVSAMATYGSVQSVMHGATQTKVTYLPDGAVVVLFPSNLTVAIEAGSHPIMENDNRMHYKRKIVIPGPIAHRLEWRYYLRRSKRNRSSRIKEKSDQSLRHLVYGSLGGEGRDKALLINGENLLTVEYDRRTHTESVLDKSMRDVITVVYNSAGLPVQFIPASSHHSLNITYNAYGDILEWQYGELIEQREYNSPGLIIQRTFKPGGTQYRYFYRNSSNKPTDIFLPSGKQYLFKHDRHGNLRCVVTPVLGQHHFNTLLTLGLRRFLYTAPGFTLPYIEDYDAMGKLMQIIYPSEQRRILHRYNEMGQRYLTMFDQTQIEFGYHPEVLHLSQATLTARGYSNKLTFGFFSALVHEAVVLFPQDASLVGATMRFNYDNYFRQVETLLTLSNNISSYSNGSYSKDNGKLSQIAGINIEWLSDAKQILSDSQMSLTREYDGYGKLVNYEIKFGGEVKFELEVNYDKLGRVHEWKRRVDTWKELTVEYIYDVDSHVTDVLIQGKMAWEFGYDADGNIKKITSQGSTRLMEFDVGDKITMMGGMGYKFDSDGLMALRGLDHVNFNSAGQLTAVTRHGLFKFSYFYDALGRLAVQRDRYGRILQFFYSDIKSKTAITHVYNHTTGELTQYFRDSDGALIALQRSGRIYYIVVDPNKTPLAVFDKDGHAVKHIGYSPLGIKEVDSNPDFDLAFGFQGGLYNPITQLVHFHERVYDANLGRYLTPDYYQVFKKLDTVAENPEILNLYGHRFLVNSHLQKWLYPRLSMSEWLNVLGFDIQSMAPEVTYTGYFKPECQESNFQLLPASSAFECTFKRDMQNLLTISTVPQSKVTPLQHLNRETPAPLSSIFGHGVTISNVEGKTVVNIVETAQSWARNLATVLLNGSHILPLHFTINGRDVHYFVKTNSREAEDDLRELGIHSDLVTYETGINVSIHHNQPSHGYSVTNHEKDIRIHGNHTVLNIRYGTTPDREIRRILRHAKDRAVAHAWSRERYLLQYSLPSVYHWSESEMQQIQSAGRVNGYVADYIHQPDQFPELSDDCNNIRFVAEVP</sequence>
<dbReference type="PANTHER" id="PTHR11219:SF69">
    <property type="entry name" value="TENEURIN-A"/>
    <property type="match status" value="1"/>
</dbReference>
<feature type="disulfide bond" evidence="11">
    <location>
        <begin position="814"/>
        <end position="824"/>
    </location>
</feature>
<dbReference type="Proteomes" id="UP001165740">
    <property type="component" value="Chromosome 8"/>
</dbReference>
<evidence type="ECO:0000256" key="5">
    <source>
        <dbReference type="ARBA" id="ARBA00022536"/>
    </source>
</evidence>
<dbReference type="InterPro" id="IPR051216">
    <property type="entry name" value="Teneurin"/>
</dbReference>
<evidence type="ECO:0000256" key="3">
    <source>
        <dbReference type="ARBA" id="ARBA00009385"/>
    </source>
</evidence>
<dbReference type="Gene3D" id="2.180.10.10">
    <property type="entry name" value="RHS repeat-associated core"/>
    <property type="match status" value="2"/>
</dbReference>
<dbReference type="Gene3D" id="2.120.10.30">
    <property type="entry name" value="TolB, C-terminal domain"/>
    <property type="match status" value="2"/>
</dbReference>
<proteinExistence type="inferred from homology"/>
<dbReference type="Pfam" id="PF24329">
    <property type="entry name" value="FN-plug_TEN1-4"/>
    <property type="match status" value="1"/>
</dbReference>
<feature type="compositionally biased region" description="Basic and acidic residues" evidence="12">
    <location>
        <begin position="55"/>
        <end position="68"/>
    </location>
</feature>
<dbReference type="PANTHER" id="PTHR11219">
    <property type="entry name" value="TENEURIN AND N-ACETYLGLUCOSAMINE-1-PHOSPHODIESTER ALPHA-N-ACETYLGLUCOSAMINIDASE"/>
    <property type="match status" value="1"/>
</dbReference>
<comment type="caution">
    <text evidence="11">Lacks conserved residue(s) required for the propagation of feature annotation.</text>
</comment>
<dbReference type="PROSITE" id="PS00022">
    <property type="entry name" value="EGF_1"/>
    <property type="match status" value="4"/>
</dbReference>
<feature type="compositionally biased region" description="Pro residues" evidence="12">
    <location>
        <begin position="194"/>
        <end position="209"/>
    </location>
</feature>
<protein>
    <submittedName>
        <fullName evidence="16 17">Teneurin-m-like isoform X1</fullName>
    </submittedName>
</protein>
<dbReference type="Gene3D" id="2.10.25.10">
    <property type="entry name" value="Laminin"/>
    <property type="match status" value="6"/>
</dbReference>
<dbReference type="SMART" id="SM00181">
    <property type="entry name" value="EGF"/>
    <property type="match status" value="8"/>
</dbReference>
<dbReference type="GeneID" id="106064388"/>
<evidence type="ECO:0000313" key="16">
    <source>
        <dbReference type="RefSeq" id="XP_055893509.1"/>
    </source>
</evidence>
<dbReference type="Pfam" id="PF15636">
    <property type="entry name" value="Tox-GHH"/>
    <property type="match status" value="1"/>
</dbReference>
<organism evidence="15 16">
    <name type="scientific">Biomphalaria glabrata</name>
    <name type="common">Bloodfluke planorb</name>
    <name type="synonym">Freshwater snail</name>
    <dbReference type="NCBI Taxonomy" id="6526"/>
    <lineage>
        <taxon>Eukaryota</taxon>
        <taxon>Metazoa</taxon>
        <taxon>Spiralia</taxon>
        <taxon>Lophotrochozoa</taxon>
        <taxon>Mollusca</taxon>
        <taxon>Gastropoda</taxon>
        <taxon>Heterobranchia</taxon>
        <taxon>Euthyneura</taxon>
        <taxon>Panpulmonata</taxon>
        <taxon>Hygrophila</taxon>
        <taxon>Lymnaeoidea</taxon>
        <taxon>Planorbidae</taxon>
        <taxon>Biomphalaria</taxon>
    </lineage>
</organism>
<dbReference type="OMA" id="HWTQSAP"/>
<dbReference type="Pfam" id="PF25024">
    <property type="entry name" value="EGF_TEN"/>
    <property type="match status" value="1"/>
</dbReference>
<dbReference type="InterPro" id="IPR028916">
    <property type="entry name" value="Tox-GHH_dom"/>
</dbReference>
<dbReference type="InterPro" id="IPR056822">
    <property type="entry name" value="TEN_NHL"/>
</dbReference>
<evidence type="ECO:0000256" key="12">
    <source>
        <dbReference type="SAM" id="MobiDB-lite"/>
    </source>
</evidence>
<evidence type="ECO:0000256" key="10">
    <source>
        <dbReference type="ARBA" id="ARBA00023157"/>
    </source>
</evidence>
<gene>
    <name evidence="16 17" type="primary">LOC106064388</name>
</gene>
<evidence type="ECO:0000256" key="13">
    <source>
        <dbReference type="SAM" id="Phobius"/>
    </source>
</evidence>
<evidence type="ECO:0000256" key="7">
    <source>
        <dbReference type="ARBA" id="ARBA00022737"/>
    </source>
</evidence>
<dbReference type="Pfam" id="PF25021">
    <property type="entry name" value="TEN_NHL"/>
    <property type="match status" value="1"/>
</dbReference>
<accession>A0A9W3B220</accession>
<evidence type="ECO:0000313" key="15">
    <source>
        <dbReference type="Proteomes" id="UP001165740"/>
    </source>
</evidence>
<feature type="transmembrane region" description="Helical" evidence="13">
    <location>
        <begin position="373"/>
        <end position="398"/>
    </location>
</feature>
<dbReference type="RefSeq" id="XP_055893510.1">
    <property type="nucleotide sequence ID" value="XM_056037535.1"/>
</dbReference>
<keyword evidence="6 13" id="KW-0812">Transmembrane</keyword>
<dbReference type="InterPro" id="IPR008969">
    <property type="entry name" value="CarboxyPept-like_regulatory"/>
</dbReference>
<dbReference type="FunFam" id="2.10.25.10:FF:000013">
    <property type="entry name" value="Teneurin transmembrane protein 4"/>
    <property type="match status" value="1"/>
</dbReference>
<evidence type="ECO:0000256" key="4">
    <source>
        <dbReference type="ARBA" id="ARBA00022475"/>
    </source>
</evidence>
<dbReference type="OrthoDB" id="442731at2759"/>
<reference evidence="16 17" key="1">
    <citation type="submission" date="2025-04" db="UniProtKB">
        <authorList>
            <consortium name="RefSeq"/>
        </authorList>
    </citation>
    <scope>IDENTIFICATION</scope>
</reference>
<keyword evidence="7" id="KW-0677">Repeat</keyword>
<feature type="region of interest" description="Disordered" evidence="12">
    <location>
        <begin position="1"/>
        <end position="149"/>
    </location>
</feature>
<evidence type="ECO:0000256" key="11">
    <source>
        <dbReference type="PROSITE-ProRule" id="PRU00076"/>
    </source>
</evidence>
<keyword evidence="15" id="KW-1185">Reference proteome</keyword>
<evidence type="ECO:0000259" key="14">
    <source>
        <dbReference type="PROSITE" id="PS50026"/>
    </source>
</evidence>
<comment type="subcellular location">
    <subcellularLocation>
        <location evidence="2">Cell membrane</location>
    </subcellularLocation>
    <subcellularLocation>
        <location evidence="1">Membrane</location>
        <topology evidence="1">Single-pass membrane protein</topology>
    </subcellularLocation>
</comment>
<feature type="domain" description="EGF-like" evidence="14">
    <location>
        <begin position="810"/>
        <end position="845"/>
    </location>
</feature>
<dbReference type="InterPro" id="IPR056823">
    <property type="entry name" value="TEN-like_YD-shell"/>
</dbReference>
<dbReference type="SUPFAM" id="SSF49464">
    <property type="entry name" value="Carboxypeptidase regulatory domain-like"/>
    <property type="match status" value="1"/>
</dbReference>
<dbReference type="GO" id="GO:0005886">
    <property type="term" value="C:plasma membrane"/>
    <property type="evidence" value="ECO:0007669"/>
    <property type="project" value="UniProtKB-SubCell"/>
</dbReference>
<dbReference type="Pfam" id="PF25023">
    <property type="entry name" value="TEN_YD-shell"/>
    <property type="match status" value="1"/>
</dbReference>
<dbReference type="InterPro" id="IPR057627">
    <property type="entry name" value="FN-plug_TEN1-4"/>
</dbReference>
<feature type="compositionally biased region" description="Low complexity" evidence="12">
    <location>
        <begin position="1"/>
        <end position="17"/>
    </location>
</feature>
<comment type="similarity">
    <text evidence="3">Belongs to the tenascin family. Teneurin subfamily.</text>
</comment>
<keyword evidence="8 13" id="KW-1133">Transmembrane helix</keyword>